<dbReference type="InterPro" id="IPR004360">
    <property type="entry name" value="Glyas_Fos-R_dOase_dom"/>
</dbReference>
<dbReference type="PANTHER" id="PTHR43048:SF3">
    <property type="entry name" value="METHYLMALONYL-COA EPIMERASE, MITOCHONDRIAL"/>
    <property type="match status" value="1"/>
</dbReference>
<proteinExistence type="predicted"/>
<dbReference type="Proteomes" id="UP001597273">
    <property type="component" value="Unassembled WGS sequence"/>
</dbReference>
<dbReference type="PROSITE" id="PS51819">
    <property type="entry name" value="VOC"/>
    <property type="match status" value="1"/>
</dbReference>
<dbReference type="InterPro" id="IPR037523">
    <property type="entry name" value="VOC_core"/>
</dbReference>
<evidence type="ECO:0000313" key="4">
    <source>
        <dbReference type="Proteomes" id="UP001597273"/>
    </source>
</evidence>
<gene>
    <name evidence="3" type="ORF">ACFSDB_11665</name>
</gene>
<dbReference type="InterPro" id="IPR051785">
    <property type="entry name" value="MMCE/EMCE_epimerase"/>
</dbReference>
<keyword evidence="4" id="KW-1185">Reference proteome</keyword>
<evidence type="ECO:0000256" key="1">
    <source>
        <dbReference type="ARBA" id="ARBA00022723"/>
    </source>
</evidence>
<feature type="domain" description="VOC" evidence="2">
    <location>
        <begin position="8"/>
        <end position="122"/>
    </location>
</feature>
<dbReference type="EMBL" id="JBHUFW010000008">
    <property type="protein sequence ID" value="MFD1863576.1"/>
    <property type="molecule type" value="Genomic_DNA"/>
</dbReference>
<organism evidence="3 4">
    <name type="scientific">Planococcus chinensis</name>
    <dbReference type="NCBI Taxonomy" id="272917"/>
    <lineage>
        <taxon>Bacteria</taxon>
        <taxon>Bacillati</taxon>
        <taxon>Bacillota</taxon>
        <taxon>Bacilli</taxon>
        <taxon>Bacillales</taxon>
        <taxon>Caryophanaceae</taxon>
        <taxon>Planococcus</taxon>
    </lineage>
</organism>
<comment type="caution">
    <text evidence="3">The sequence shown here is derived from an EMBL/GenBank/DDBJ whole genome shotgun (WGS) entry which is preliminary data.</text>
</comment>
<protein>
    <submittedName>
        <fullName evidence="3">VOC family protein</fullName>
    </submittedName>
</protein>
<dbReference type="RefSeq" id="WP_204893260.1">
    <property type="nucleotide sequence ID" value="NZ_JBHUFW010000008.1"/>
</dbReference>
<dbReference type="PANTHER" id="PTHR43048">
    <property type="entry name" value="METHYLMALONYL-COA EPIMERASE"/>
    <property type="match status" value="1"/>
</dbReference>
<name>A0ABW4QIY1_9BACL</name>
<dbReference type="Pfam" id="PF00903">
    <property type="entry name" value="Glyoxalase"/>
    <property type="match status" value="1"/>
</dbReference>
<keyword evidence="1" id="KW-0479">Metal-binding</keyword>
<dbReference type="InterPro" id="IPR029068">
    <property type="entry name" value="Glyas_Bleomycin-R_OHBP_Dase"/>
</dbReference>
<dbReference type="CDD" id="cd06587">
    <property type="entry name" value="VOC"/>
    <property type="match status" value="1"/>
</dbReference>
<dbReference type="Gene3D" id="3.10.180.10">
    <property type="entry name" value="2,3-Dihydroxybiphenyl 1,2-Dioxygenase, domain 1"/>
    <property type="match status" value="1"/>
</dbReference>
<evidence type="ECO:0000313" key="3">
    <source>
        <dbReference type="EMBL" id="MFD1863576.1"/>
    </source>
</evidence>
<accession>A0ABW4QIY1</accession>
<evidence type="ECO:0000259" key="2">
    <source>
        <dbReference type="PROSITE" id="PS51819"/>
    </source>
</evidence>
<reference evidence="4" key="1">
    <citation type="journal article" date="2019" name="Int. J. Syst. Evol. Microbiol.">
        <title>The Global Catalogue of Microorganisms (GCM) 10K type strain sequencing project: providing services to taxonomists for standard genome sequencing and annotation.</title>
        <authorList>
            <consortium name="The Broad Institute Genomics Platform"/>
            <consortium name="The Broad Institute Genome Sequencing Center for Infectious Disease"/>
            <person name="Wu L."/>
            <person name="Ma J."/>
        </authorList>
    </citation>
    <scope>NUCLEOTIDE SEQUENCE [LARGE SCALE GENOMIC DNA]</scope>
    <source>
        <strain evidence="4">CGMCC 1.15475</strain>
    </source>
</reference>
<dbReference type="SUPFAM" id="SSF54593">
    <property type="entry name" value="Glyoxalase/Bleomycin resistance protein/Dihydroxybiphenyl dioxygenase"/>
    <property type="match status" value="1"/>
</dbReference>
<sequence>MEAGMIQKIGQVAVPVKDLEQAVEFYENVLELPLLFNTGTLAFFDCGGIRLLLSLPEKEEFAHSSSILYFQVAAIHEAFAELKHKGVQFIDEPHRVAKMGQIETWMAFFTDTQGNTHALMSEIEAS</sequence>